<feature type="compositionally biased region" description="Pro residues" evidence="1">
    <location>
        <begin position="200"/>
        <end position="215"/>
    </location>
</feature>
<dbReference type="EMBL" id="JAGKQM010000002">
    <property type="protein sequence ID" value="KAH0938833.1"/>
    <property type="molecule type" value="Genomic_DNA"/>
</dbReference>
<evidence type="ECO:0000313" key="2">
    <source>
        <dbReference type="EMBL" id="KAH0938833.1"/>
    </source>
</evidence>
<gene>
    <name evidence="2" type="ORF">HID58_006294</name>
</gene>
<feature type="compositionally biased region" description="Low complexity" evidence="1">
    <location>
        <begin position="275"/>
        <end position="287"/>
    </location>
</feature>
<feature type="compositionally biased region" description="Low complexity" evidence="1">
    <location>
        <begin position="1"/>
        <end position="13"/>
    </location>
</feature>
<feature type="compositionally biased region" description="Polar residues" evidence="1">
    <location>
        <begin position="229"/>
        <end position="242"/>
    </location>
</feature>
<feature type="compositionally biased region" description="Pro residues" evidence="1">
    <location>
        <begin position="94"/>
        <end position="110"/>
    </location>
</feature>
<evidence type="ECO:0000313" key="3">
    <source>
        <dbReference type="Proteomes" id="UP000824890"/>
    </source>
</evidence>
<dbReference type="Proteomes" id="UP000824890">
    <property type="component" value="Unassembled WGS sequence"/>
</dbReference>
<sequence length="413" mass="44605">MKLASPPLSSSSRSGEHQPPLATEAKIPPLPPFLETGENQPLLAPSDIKAPKSTLKAAEESLPEPPTLLLPSKVTLSQSSPPLPQLSESGELQPPLPPAEYKIPPPPPPLLESGESQLPLPALPETKIQPSKLNAAEEFQSPPVSSKLNAADETHQLQESPAETKTPPLTLYATEESLPPPVKATDETLSQSSETGEPQHPLPPPKAKIPLPPPSTQNAAVKPQFQPLPASTFNDETPFKSSPQPPLESKITPSKLNTNEESTRQPSKSIDETRSQSSPPWQSSIQPREAKTPPSKLNASKEESHVQPLPPSLPLPESNMPPPPPSPQTKPNPIESHTSKDHRKDRNQYLDKPDAELRAEITGEVKKTPTMMMFINSNVQGINTSLSLDSSSIDHEPGVHLTIDHDDFSSTLF</sequence>
<feature type="region of interest" description="Disordered" evidence="1">
    <location>
        <begin position="1"/>
        <end position="356"/>
    </location>
</feature>
<protein>
    <recommendedName>
        <fullName evidence="4">Pollen-specific leucine-rich repeat extensin-like protein 1</fullName>
    </recommendedName>
</protein>
<evidence type="ECO:0000256" key="1">
    <source>
        <dbReference type="SAM" id="MobiDB-lite"/>
    </source>
</evidence>
<keyword evidence="3" id="KW-1185">Reference proteome</keyword>
<comment type="caution">
    <text evidence="2">The sequence shown here is derived from an EMBL/GenBank/DDBJ whole genome shotgun (WGS) entry which is preliminary data.</text>
</comment>
<accession>A0ABQ8EB01</accession>
<feature type="compositionally biased region" description="Low complexity" evidence="1">
    <location>
        <begin position="111"/>
        <end position="120"/>
    </location>
</feature>
<proteinExistence type="predicted"/>
<feature type="compositionally biased region" description="Basic and acidic residues" evidence="1">
    <location>
        <begin position="337"/>
        <end position="356"/>
    </location>
</feature>
<reference evidence="2 3" key="1">
    <citation type="submission" date="2021-05" db="EMBL/GenBank/DDBJ databases">
        <title>Genome Assembly of Synthetic Allotetraploid Brassica napus Reveals Homoeologous Exchanges between Subgenomes.</title>
        <authorList>
            <person name="Davis J.T."/>
        </authorList>
    </citation>
    <scope>NUCLEOTIDE SEQUENCE [LARGE SCALE GENOMIC DNA]</scope>
    <source>
        <strain evidence="3">cv. Da-Ae</strain>
        <tissue evidence="2">Seedling</tissue>
    </source>
</reference>
<organism evidence="2 3">
    <name type="scientific">Brassica napus</name>
    <name type="common">Rape</name>
    <dbReference type="NCBI Taxonomy" id="3708"/>
    <lineage>
        <taxon>Eukaryota</taxon>
        <taxon>Viridiplantae</taxon>
        <taxon>Streptophyta</taxon>
        <taxon>Embryophyta</taxon>
        <taxon>Tracheophyta</taxon>
        <taxon>Spermatophyta</taxon>
        <taxon>Magnoliopsida</taxon>
        <taxon>eudicotyledons</taxon>
        <taxon>Gunneridae</taxon>
        <taxon>Pentapetalae</taxon>
        <taxon>rosids</taxon>
        <taxon>malvids</taxon>
        <taxon>Brassicales</taxon>
        <taxon>Brassicaceae</taxon>
        <taxon>Brassiceae</taxon>
        <taxon>Brassica</taxon>
    </lineage>
</organism>
<feature type="compositionally biased region" description="Pro residues" evidence="1">
    <location>
        <begin position="308"/>
        <end position="330"/>
    </location>
</feature>
<evidence type="ECO:0008006" key="4">
    <source>
        <dbReference type="Google" id="ProtNLM"/>
    </source>
</evidence>
<name>A0ABQ8EB01_BRANA</name>
<feature type="compositionally biased region" description="Polar residues" evidence="1">
    <location>
        <begin position="187"/>
        <end position="196"/>
    </location>
</feature>
<feature type="compositionally biased region" description="Low complexity" evidence="1">
    <location>
        <begin position="69"/>
        <end position="80"/>
    </location>
</feature>
<feature type="compositionally biased region" description="Polar residues" evidence="1">
    <location>
        <begin position="251"/>
        <end position="268"/>
    </location>
</feature>